<evidence type="ECO:0000313" key="4">
    <source>
        <dbReference type="Proteomes" id="UP001304298"/>
    </source>
</evidence>
<comment type="caution">
    <text evidence="3">The sequence shown here is derived from an EMBL/GenBank/DDBJ whole genome shotgun (WGS) entry which is preliminary data.</text>
</comment>
<sequence length="299" mass="33790">MDDLNVARPPSPSPQDDNEQRMRLGLEVRRLRKQADLTQGALGKMAHSSQGAISRLECGYERSSGILDGVLKALDPPAETADELRRLNRVNERGREKRRKDLIESTAPWFSRVLELEPQATAMLCWTGERLKGLLQAESYMVEQFRGYGVDDLTNAVTGRAARATRAFIENSGCRYEFLISEGAIERLVRCETANRFVAVDQVKHLITLVDRNPNIDIRLVPYTGLLHVDPDFTIMEFTPPKTAFGYSDVLKSLVTSDPGGLDIEHLYECWDRLRNSALSADRTRGVFEKALRRRQESP</sequence>
<proteinExistence type="predicted"/>
<evidence type="ECO:0000256" key="1">
    <source>
        <dbReference type="SAM" id="MobiDB-lite"/>
    </source>
</evidence>
<dbReference type="CDD" id="cd00093">
    <property type="entry name" value="HTH_XRE"/>
    <property type="match status" value="1"/>
</dbReference>
<dbReference type="EMBL" id="JAYFSI010000012">
    <property type="protein sequence ID" value="MEA5365416.1"/>
    <property type="molecule type" value="Genomic_DNA"/>
</dbReference>
<accession>A0ABU5RGL2</accession>
<organism evidence="3 4">
    <name type="scientific">Amycolatopsis heterodermiae</name>
    <dbReference type="NCBI Taxonomy" id="3110235"/>
    <lineage>
        <taxon>Bacteria</taxon>
        <taxon>Bacillati</taxon>
        <taxon>Actinomycetota</taxon>
        <taxon>Actinomycetes</taxon>
        <taxon>Pseudonocardiales</taxon>
        <taxon>Pseudonocardiaceae</taxon>
        <taxon>Amycolatopsis</taxon>
    </lineage>
</organism>
<feature type="region of interest" description="Disordered" evidence="1">
    <location>
        <begin position="1"/>
        <end position="21"/>
    </location>
</feature>
<dbReference type="Gene3D" id="1.10.260.40">
    <property type="entry name" value="lambda repressor-like DNA-binding domains"/>
    <property type="match status" value="1"/>
</dbReference>
<keyword evidence="4" id="KW-1185">Reference proteome</keyword>
<gene>
    <name evidence="3" type="ORF">VA596_38220</name>
</gene>
<dbReference type="RefSeq" id="WP_323333923.1">
    <property type="nucleotide sequence ID" value="NZ_JAYFSI010000012.1"/>
</dbReference>
<dbReference type="InterPro" id="IPR043917">
    <property type="entry name" value="DUF5753"/>
</dbReference>
<dbReference type="SUPFAM" id="SSF47413">
    <property type="entry name" value="lambda repressor-like DNA-binding domains"/>
    <property type="match status" value="1"/>
</dbReference>
<dbReference type="Proteomes" id="UP001304298">
    <property type="component" value="Unassembled WGS sequence"/>
</dbReference>
<dbReference type="InterPro" id="IPR010982">
    <property type="entry name" value="Lambda_DNA-bd_dom_sf"/>
</dbReference>
<evidence type="ECO:0000259" key="2">
    <source>
        <dbReference type="PROSITE" id="PS50943"/>
    </source>
</evidence>
<dbReference type="InterPro" id="IPR001387">
    <property type="entry name" value="Cro/C1-type_HTH"/>
</dbReference>
<protein>
    <submittedName>
        <fullName evidence="3">Scr1 family TA system antitoxin-like transcriptional regulator</fullName>
    </submittedName>
</protein>
<name>A0ABU5RGL2_9PSEU</name>
<feature type="domain" description="HTH cro/C1-type" evidence="2">
    <location>
        <begin position="28"/>
        <end position="59"/>
    </location>
</feature>
<dbReference type="PROSITE" id="PS50943">
    <property type="entry name" value="HTH_CROC1"/>
    <property type="match status" value="1"/>
</dbReference>
<dbReference type="Pfam" id="PF19054">
    <property type="entry name" value="DUF5753"/>
    <property type="match status" value="1"/>
</dbReference>
<reference evidence="3 4" key="1">
    <citation type="submission" date="2023-12" db="EMBL/GenBank/DDBJ databases">
        <title>Amycolatopsis sp. V23-08.</title>
        <authorList>
            <person name="Somphong A."/>
        </authorList>
    </citation>
    <scope>NUCLEOTIDE SEQUENCE [LARGE SCALE GENOMIC DNA]</scope>
    <source>
        <strain evidence="3 4">V23-08</strain>
    </source>
</reference>
<evidence type="ECO:0000313" key="3">
    <source>
        <dbReference type="EMBL" id="MEA5365416.1"/>
    </source>
</evidence>